<dbReference type="Pfam" id="PF02706">
    <property type="entry name" value="Wzz"/>
    <property type="match status" value="1"/>
</dbReference>
<organism evidence="11 12">
    <name type="scientific">Methylophilus medardicus</name>
    <dbReference type="NCBI Taxonomy" id="2588534"/>
    <lineage>
        <taxon>Bacteria</taxon>
        <taxon>Pseudomonadati</taxon>
        <taxon>Pseudomonadota</taxon>
        <taxon>Betaproteobacteria</taxon>
        <taxon>Nitrosomonadales</taxon>
        <taxon>Methylophilaceae</taxon>
        <taxon>Methylophilus</taxon>
    </lineage>
</organism>
<dbReference type="OrthoDB" id="8559110at2"/>
<sequence length="449" mass="49717">MNFTQLVLILKARYKMILLVSVITLLTASVVSLLFPKSYKAATRVILNYKGVDPVTGMAMPAQLMPGYMATQVDIIQSKNVTLDVIKRLHLAEVKSLQEQFAQATAGKQADINEWLADLLQQKLMILPSKESSVISIGYKGVDPVFAATMANAFADSYINLSLKLKIDPAIKASQYLSEQTKVLRENVQKAQDKLAEYQQKHGLTSVQDSFDVESSKLRDLSTQYSMAQSQSIEANSRRNDAARNMSDSPDVAQNPVIQNMRMSLITAESKLAEMGQRYSKNHPMYIAAEAEVNKIKSQLNTEIDRTVVSLGNSASINSNRLGDLKFQLEKQKQRVLDLNRFRSDLSILEKEVQIAQNALESVNNRFSQTALEGQSTQGDISILETAVPPLEPSNPSLLLIAPFSLIIGGLLGCLFALLAEMLDRRVRSKDDLLALGDIPVFEYSLKSV</sequence>
<name>A0A5B8CST9_9PROT</name>
<feature type="domain" description="Polysaccharide chain length determinant N-terminal" evidence="9">
    <location>
        <begin position="2"/>
        <end position="88"/>
    </location>
</feature>
<dbReference type="AlphaFoldDB" id="A0A5B8CST9"/>
<dbReference type="GO" id="GO:0005886">
    <property type="term" value="C:plasma membrane"/>
    <property type="evidence" value="ECO:0007669"/>
    <property type="project" value="UniProtKB-SubCell"/>
</dbReference>
<accession>A0A5B8CST9</accession>
<feature type="coiled-coil region" evidence="6">
    <location>
        <begin position="339"/>
        <end position="366"/>
    </location>
</feature>
<keyword evidence="6" id="KW-0175">Coiled coil</keyword>
<evidence type="ECO:0000256" key="3">
    <source>
        <dbReference type="ARBA" id="ARBA00022692"/>
    </source>
</evidence>
<gene>
    <name evidence="11" type="primary">epsF</name>
    <name evidence="11" type="ORF">FIU01_06535</name>
</gene>
<keyword evidence="2" id="KW-1003">Cell membrane</keyword>
<dbReference type="EMBL" id="CP040946">
    <property type="protein sequence ID" value="QDC44210.1"/>
    <property type="molecule type" value="Genomic_DNA"/>
</dbReference>
<dbReference type="PANTHER" id="PTHR32309">
    <property type="entry name" value="TYROSINE-PROTEIN KINASE"/>
    <property type="match status" value="1"/>
</dbReference>
<evidence type="ECO:0000256" key="6">
    <source>
        <dbReference type="SAM" id="Coils"/>
    </source>
</evidence>
<dbReference type="InterPro" id="IPR003856">
    <property type="entry name" value="LPS_length_determ_N"/>
</dbReference>
<protein>
    <submittedName>
        <fullName evidence="11">Chain length determinant protein EpsF</fullName>
    </submittedName>
</protein>
<evidence type="ECO:0000256" key="4">
    <source>
        <dbReference type="ARBA" id="ARBA00022989"/>
    </source>
</evidence>
<proteinExistence type="predicted"/>
<evidence type="ECO:0000313" key="12">
    <source>
        <dbReference type="Proteomes" id="UP000311008"/>
    </source>
</evidence>
<dbReference type="NCBIfam" id="TIGR03017">
    <property type="entry name" value="EpsF"/>
    <property type="match status" value="1"/>
</dbReference>
<evidence type="ECO:0000256" key="5">
    <source>
        <dbReference type="ARBA" id="ARBA00023136"/>
    </source>
</evidence>
<keyword evidence="4 8" id="KW-1133">Transmembrane helix</keyword>
<evidence type="ECO:0000313" key="11">
    <source>
        <dbReference type="EMBL" id="QDC44210.1"/>
    </source>
</evidence>
<evidence type="ECO:0000256" key="2">
    <source>
        <dbReference type="ARBA" id="ARBA00022475"/>
    </source>
</evidence>
<dbReference type="InterPro" id="IPR032807">
    <property type="entry name" value="GNVR"/>
</dbReference>
<dbReference type="Pfam" id="PF13807">
    <property type="entry name" value="GNVR"/>
    <property type="match status" value="1"/>
</dbReference>
<feature type="domain" description="Tyrosine-protein kinase G-rich" evidence="10">
    <location>
        <begin position="349"/>
        <end position="420"/>
    </location>
</feature>
<dbReference type="RefSeq" id="WP_140003542.1">
    <property type="nucleotide sequence ID" value="NZ_CP040946.1"/>
</dbReference>
<evidence type="ECO:0000259" key="9">
    <source>
        <dbReference type="Pfam" id="PF02706"/>
    </source>
</evidence>
<reference evidence="12" key="1">
    <citation type="journal article" date="2019" name="ISME J.">
        <title>Evolution in action: habitat transition from sediment to the pelagial leads to genome streamlining in Methylophilaceae.</title>
        <authorList>
            <person name="Salcher M."/>
            <person name="Schaefle D."/>
            <person name="Kaspar M."/>
            <person name="Neuenschwander S.M."/>
            <person name="Ghai R."/>
        </authorList>
    </citation>
    <scope>NUCLEOTIDE SEQUENCE [LARGE SCALE GENOMIC DNA]</scope>
    <source>
        <strain evidence="12">MMS-M-51</strain>
    </source>
</reference>
<feature type="region of interest" description="Disordered" evidence="7">
    <location>
        <begin position="231"/>
        <end position="253"/>
    </location>
</feature>
<dbReference type="InterPro" id="IPR050445">
    <property type="entry name" value="Bact_polysacc_biosynth/exp"/>
</dbReference>
<keyword evidence="5 8" id="KW-0472">Membrane</keyword>
<evidence type="ECO:0000256" key="8">
    <source>
        <dbReference type="SAM" id="Phobius"/>
    </source>
</evidence>
<comment type="subcellular location">
    <subcellularLocation>
        <location evidence="1">Cell membrane</location>
        <topology evidence="1">Multi-pass membrane protein</topology>
    </subcellularLocation>
</comment>
<keyword evidence="12" id="KW-1185">Reference proteome</keyword>
<evidence type="ECO:0000256" key="7">
    <source>
        <dbReference type="SAM" id="MobiDB-lite"/>
    </source>
</evidence>
<dbReference type="PANTHER" id="PTHR32309:SF13">
    <property type="entry name" value="FERRIC ENTEROBACTIN TRANSPORT PROTEIN FEPE"/>
    <property type="match status" value="1"/>
</dbReference>
<dbReference type="GO" id="GO:0004713">
    <property type="term" value="F:protein tyrosine kinase activity"/>
    <property type="evidence" value="ECO:0007669"/>
    <property type="project" value="TreeGrafter"/>
</dbReference>
<keyword evidence="3 8" id="KW-0812">Transmembrane</keyword>
<dbReference type="InterPro" id="IPR017468">
    <property type="entry name" value="Chain_len_reg_EpsF"/>
</dbReference>
<evidence type="ECO:0000259" key="10">
    <source>
        <dbReference type="Pfam" id="PF13807"/>
    </source>
</evidence>
<dbReference type="Proteomes" id="UP000311008">
    <property type="component" value="Chromosome"/>
</dbReference>
<evidence type="ECO:0000256" key="1">
    <source>
        <dbReference type="ARBA" id="ARBA00004651"/>
    </source>
</evidence>
<dbReference type="KEGG" id="mmec:FIU01_06535"/>
<feature type="transmembrane region" description="Helical" evidence="8">
    <location>
        <begin position="398"/>
        <end position="420"/>
    </location>
</feature>